<dbReference type="SUPFAM" id="SSF49764">
    <property type="entry name" value="HSP20-like chaperones"/>
    <property type="match status" value="1"/>
</dbReference>
<comment type="caution">
    <text evidence="6">The sequence shown here is derived from an EMBL/GenBank/DDBJ whole genome shotgun (WGS) entry which is preliminary data.</text>
</comment>
<evidence type="ECO:0000313" key="8">
    <source>
        <dbReference type="Proteomes" id="UP000576225"/>
    </source>
</evidence>
<dbReference type="PANTHER" id="PTHR46733">
    <property type="entry name" value="26.5 KDA HEAT SHOCK PROTEIN, MITOCHONDRIAL"/>
    <property type="match status" value="1"/>
</dbReference>
<feature type="domain" description="SHSP" evidence="4">
    <location>
        <begin position="15"/>
        <end position="115"/>
    </location>
</feature>
<dbReference type="Pfam" id="PF00011">
    <property type="entry name" value="HSP20"/>
    <property type="match status" value="1"/>
</dbReference>
<dbReference type="EMBL" id="JABAEW010000031">
    <property type="protein sequence ID" value="NMD87868.1"/>
    <property type="molecule type" value="Genomic_DNA"/>
</dbReference>
<dbReference type="PROSITE" id="PS01031">
    <property type="entry name" value="SHSP"/>
    <property type="match status" value="1"/>
</dbReference>
<dbReference type="GO" id="GO:0009408">
    <property type="term" value="P:response to heat"/>
    <property type="evidence" value="ECO:0007669"/>
    <property type="project" value="InterPro"/>
</dbReference>
<evidence type="ECO:0000313" key="6">
    <source>
        <dbReference type="EMBL" id="PVY46037.1"/>
    </source>
</evidence>
<dbReference type="EMBL" id="QEKH01000001">
    <property type="protein sequence ID" value="PVY46037.1"/>
    <property type="molecule type" value="Genomic_DNA"/>
</dbReference>
<organism evidence="6 7">
    <name type="scientific">Victivallis vadensis</name>
    <dbReference type="NCBI Taxonomy" id="172901"/>
    <lineage>
        <taxon>Bacteria</taxon>
        <taxon>Pseudomonadati</taxon>
        <taxon>Lentisphaerota</taxon>
        <taxon>Lentisphaeria</taxon>
        <taxon>Victivallales</taxon>
        <taxon>Victivallaceae</taxon>
        <taxon>Victivallis</taxon>
    </lineage>
</organism>
<evidence type="ECO:0000256" key="1">
    <source>
        <dbReference type="ARBA" id="ARBA00023016"/>
    </source>
</evidence>
<sequence>MNENMTGNETIRGEEEVLEVMPLVDILDGADGVTMWFEVPGANSGTVNIEVKNHVMSLNAESSLRRNGKRIVFKRRFQLSDGVDIEKISAKTQDGVLTLNIPKSEREKVHKIKVN</sequence>
<dbReference type="Proteomes" id="UP000245959">
    <property type="component" value="Unassembled WGS sequence"/>
</dbReference>
<dbReference type="Gene3D" id="2.60.40.790">
    <property type="match status" value="1"/>
</dbReference>
<dbReference type="AlphaFoldDB" id="A0A2U1BBS1"/>
<keyword evidence="1" id="KW-0346">Stress response</keyword>
<proteinExistence type="inferred from homology"/>
<accession>A0A2U1BBS1</accession>
<keyword evidence="7" id="KW-1185">Reference proteome</keyword>
<evidence type="ECO:0000313" key="5">
    <source>
        <dbReference type="EMBL" id="NMD87868.1"/>
    </source>
</evidence>
<reference evidence="5 8" key="2">
    <citation type="submission" date="2020-04" db="EMBL/GenBank/DDBJ databases">
        <authorList>
            <person name="Hitch T.C.A."/>
            <person name="Wylensek D."/>
            <person name="Clavel T."/>
        </authorList>
    </citation>
    <scope>NUCLEOTIDE SEQUENCE [LARGE SCALE GENOMIC DNA]</scope>
    <source>
        <strain evidence="5 8">COR2-253-APC-1A</strain>
    </source>
</reference>
<dbReference type="GeneID" id="78293764"/>
<protein>
    <submittedName>
        <fullName evidence="6">HSP20 family protein</fullName>
    </submittedName>
    <submittedName>
        <fullName evidence="5">Hsp20/alpha crystallin family protein</fullName>
    </submittedName>
</protein>
<evidence type="ECO:0000256" key="3">
    <source>
        <dbReference type="RuleBase" id="RU003616"/>
    </source>
</evidence>
<reference evidence="6 7" key="1">
    <citation type="submission" date="2018-04" db="EMBL/GenBank/DDBJ databases">
        <title>Genomic Encyclopedia of Type Strains, Phase IV (KMG-IV): sequencing the most valuable type-strain genomes for metagenomic binning, comparative biology and taxonomic classification.</title>
        <authorList>
            <person name="Goeker M."/>
        </authorList>
    </citation>
    <scope>NUCLEOTIDE SEQUENCE [LARGE SCALE GENOMIC DNA]</scope>
    <source>
        <strain evidence="6 7">DSM 14823</strain>
    </source>
</reference>
<dbReference type="InterPro" id="IPR002068">
    <property type="entry name" value="A-crystallin/Hsp20_dom"/>
</dbReference>
<evidence type="ECO:0000259" key="4">
    <source>
        <dbReference type="PROSITE" id="PS01031"/>
    </source>
</evidence>
<dbReference type="RefSeq" id="WP_116882427.1">
    <property type="nucleotide sequence ID" value="NZ_CALXNT010000105.1"/>
</dbReference>
<gene>
    <name evidence="6" type="ORF">C8D82_101237</name>
    <name evidence="5" type="ORF">HF882_14870</name>
</gene>
<dbReference type="Proteomes" id="UP000576225">
    <property type="component" value="Unassembled WGS sequence"/>
</dbReference>
<dbReference type="CDD" id="cd06464">
    <property type="entry name" value="ACD_sHsps-like"/>
    <property type="match status" value="1"/>
</dbReference>
<evidence type="ECO:0000256" key="2">
    <source>
        <dbReference type="PROSITE-ProRule" id="PRU00285"/>
    </source>
</evidence>
<evidence type="ECO:0000313" key="7">
    <source>
        <dbReference type="Proteomes" id="UP000245959"/>
    </source>
</evidence>
<dbReference type="InterPro" id="IPR008978">
    <property type="entry name" value="HSP20-like_chaperone"/>
</dbReference>
<dbReference type="PANTHER" id="PTHR46733:SF4">
    <property type="entry name" value="HEAT SHOCK PROTEIN 21, CHLOROPLASTIC"/>
    <property type="match status" value="1"/>
</dbReference>
<dbReference type="InterPro" id="IPR044587">
    <property type="entry name" value="HSP21-like"/>
</dbReference>
<comment type="similarity">
    <text evidence="2 3">Belongs to the small heat shock protein (HSP20) family.</text>
</comment>
<name>A0A2U1BBS1_9BACT</name>